<dbReference type="OrthoDB" id="9979538at2759"/>
<sequence>MNNQNATEKNNTADGVSEVEYTREQKIVAAVWMHERKYNFQTYDDIRKNFQIRFQLPAPDPKEINNWEKQLFSVGEIDNNTSKEGLGGILGIDDEFSDVGFSDEESD</sequence>
<name>A0A9N9TQJ0_PHYSR</name>
<proteinExistence type="predicted"/>
<accession>A0A9N9TQJ0</accession>
<gene>
    <name evidence="1" type="ORF">PHYEVI_LOCUS4817</name>
</gene>
<dbReference type="EMBL" id="OU900095">
    <property type="protein sequence ID" value="CAG9858427.1"/>
    <property type="molecule type" value="Genomic_DNA"/>
</dbReference>
<dbReference type="AlphaFoldDB" id="A0A9N9TQJ0"/>
<organism evidence="1 2">
    <name type="scientific">Phyllotreta striolata</name>
    <name type="common">Striped flea beetle</name>
    <name type="synonym">Crioceris striolata</name>
    <dbReference type="NCBI Taxonomy" id="444603"/>
    <lineage>
        <taxon>Eukaryota</taxon>
        <taxon>Metazoa</taxon>
        <taxon>Ecdysozoa</taxon>
        <taxon>Arthropoda</taxon>
        <taxon>Hexapoda</taxon>
        <taxon>Insecta</taxon>
        <taxon>Pterygota</taxon>
        <taxon>Neoptera</taxon>
        <taxon>Endopterygota</taxon>
        <taxon>Coleoptera</taxon>
        <taxon>Polyphaga</taxon>
        <taxon>Cucujiformia</taxon>
        <taxon>Chrysomeloidea</taxon>
        <taxon>Chrysomelidae</taxon>
        <taxon>Galerucinae</taxon>
        <taxon>Alticini</taxon>
        <taxon>Phyllotreta</taxon>
    </lineage>
</organism>
<reference evidence="1" key="1">
    <citation type="submission" date="2022-01" db="EMBL/GenBank/DDBJ databases">
        <authorList>
            <person name="King R."/>
        </authorList>
    </citation>
    <scope>NUCLEOTIDE SEQUENCE</scope>
</reference>
<evidence type="ECO:0000313" key="2">
    <source>
        <dbReference type="Proteomes" id="UP001153712"/>
    </source>
</evidence>
<protein>
    <submittedName>
        <fullName evidence="1">Uncharacterized protein</fullName>
    </submittedName>
</protein>
<dbReference type="Proteomes" id="UP001153712">
    <property type="component" value="Chromosome 2"/>
</dbReference>
<keyword evidence="2" id="KW-1185">Reference proteome</keyword>
<evidence type="ECO:0000313" key="1">
    <source>
        <dbReference type="EMBL" id="CAG9858427.1"/>
    </source>
</evidence>